<organism evidence="2 3">
    <name type="scientific">Pseudomonas salmasensis</name>
    <dbReference type="NCBI Taxonomy" id="2745514"/>
    <lineage>
        <taxon>Bacteria</taxon>
        <taxon>Pseudomonadati</taxon>
        <taxon>Pseudomonadota</taxon>
        <taxon>Gammaproteobacteria</taxon>
        <taxon>Pseudomonadales</taxon>
        <taxon>Pseudomonadaceae</taxon>
        <taxon>Pseudomonas</taxon>
    </lineage>
</organism>
<accession>A0ABU5FHI8</accession>
<name>A0ABU5FHI8_9PSED</name>
<evidence type="ECO:0000313" key="3">
    <source>
        <dbReference type="Proteomes" id="UP001277967"/>
    </source>
</evidence>
<sequence length="296" mass="31701">NIAPGGTLNLNSFAGNALASVIKWSLSSKWNRAWLTCSSLGVSPFHVLTANGALITSTEAANGLVNKAVLRSWLTGLADNAQITVTAEVEYSGNTNKENAVEFPSTTYTVAAPKLEIDTSLLTLSAVSIHNGYGTQQQDYPGKTATRTARGGRPPYRYSRTGVAFDINASTGKVTGHTNGSGVVTVTDQDGRTASYSVAVSNCWQIEIGHRFGTGHDAFAQVVIPPNYEISPAEWSAIYAAYGNVPIYWQVPYDEAWTTAAINNGTSLAYSKRTGQRRYVALQGVIGVDCIYKYAR</sequence>
<proteinExistence type="predicted"/>
<evidence type="ECO:0008006" key="4">
    <source>
        <dbReference type="Google" id="ProtNLM"/>
    </source>
</evidence>
<feature type="non-terminal residue" evidence="2">
    <location>
        <position position="1"/>
    </location>
</feature>
<keyword evidence="3" id="KW-1185">Reference proteome</keyword>
<reference evidence="2 3" key="1">
    <citation type="submission" date="2023-11" db="EMBL/GenBank/DDBJ databases">
        <title>Genome sequence of Pseudomonas salmasensis Strain SLU99.</title>
        <authorList>
            <person name="Ghadamgahi F."/>
            <person name="Kalyandurg P.B."/>
            <person name="Catara V."/>
            <person name="Vetukuri R."/>
            <person name="Ghosh S."/>
        </authorList>
    </citation>
    <scope>NUCLEOTIDE SEQUENCE [LARGE SCALE GENOMIC DNA]</scope>
    <source>
        <strain evidence="2 3">SLU99</strain>
    </source>
</reference>
<gene>
    <name evidence="2" type="ORF">SO486_12015</name>
</gene>
<feature type="region of interest" description="Disordered" evidence="1">
    <location>
        <begin position="135"/>
        <end position="158"/>
    </location>
</feature>
<evidence type="ECO:0000256" key="1">
    <source>
        <dbReference type="SAM" id="MobiDB-lite"/>
    </source>
</evidence>
<dbReference type="Gene3D" id="2.60.40.1080">
    <property type="match status" value="1"/>
</dbReference>
<evidence type="ECO:0000313" key="2">
    <source>
        <dbReference type="EMBL" id="MDY4300703.1"/>
    </source>
</evidence>
<protein>
    <recommendedName>
        <fullName evidence="4">Ig-like domain (Group 2)</fullName>
    </recommendedName>
</protein>
<dbReference type="EMBL" id="JAXGGE010000001">
    <property type="protein sequence ID" value="MDY4300703.1"/>
    <property type="molecule type" value="Genomic_DNA"/>
</dbReference>
<dbReference type="Proteomes" id="UP001277967">
    <property type="component" value="Unassembled WGS sequence"/>
</dbReference>
<comment type="caution">
    <text evidence="2">The sequence shown here is derived from an EMBL/GenBank/DDBJ whole genome shotgun (WGS) entry which is preliminary data.</text>
</comment>